<comment type="caution">
    <text evidence="1">The sequence shown here is derived from an EMBL/GenBank/DDBJ whole genome shotgun (WGS) entry which is preliminary data.</text>
</comment>
<dbReference type="AlphaFoldDB" id="A0A1Y2FYT2"/>
<sequence length="85" mass="8793">MSSPSSGSALASSIQKVLSVPPIQKALDLLLGINDPADRKELLATGAGVIVGSKRAAFLEIWSKGVRGRTALGAFLNVFQQLAGM</sequence>
<reference evidence="1 2" key="1">
    <citation type="submission" date="2016-07" db="EMBL/GenBank/DDBJ databases">
        <title>Pervasive Adenine N6-methylation of Active Genes in Fungi.</title>
        <authorList>
            <consortium name="DOE Joint Genome Institute"/>
            <person name="Mondo S.J."/>
            <person name="Dannebaum R.O."/>
            <person name="Kuo R.C."/>
            <person name="Labutti K."/>
            <person name="Haridas S."/>
            <person name="Kuo A."/>
            <person name="Salamov A."/>
            <person name="Ahrendt S.R."/>
            <person name="Lipzen A."/>
            <person name="Sullivan W."/>
            <person name="Andreopoulos W.B."/>
            <person name="Clum A."/>
            <person name="Lindquist E."/>
            <person name="Daum C."/>
            <person name="Ramamoorthy G.K."/>
            <person name="Gryganskyi A."/>
            <person name="Culley D."/>
            <person name="Magnuson J.K."/>
            <person name="James T.Y."/>
            <person name="O'Malley M.A."/>
            <person name="Stajich J.E."/>
            <person name="Spatafora J.W."/>
            <person name="Visel A."/>
            <person name="Grigoriev I.V."/>
        </authorList>
    </citation>
    <scope>NUCLEOTIDE SEQUENCE [LARGE SCALE GENOMIC DNA]</scope>
    <source>
        <strain evidence="1 2">62-1032</strain>
    </source>
</reference>
<dbReference type="EMBL" id="MCGR01000006">
    <property type="protein sequence ID" value="ORY89283.1"/>
    <property type="molecule type" value="Genomic_DNA"/>
</dbReference>
<accession>A0A1Y2FYT2</accession>
<evidence type="ECO:0000313" key="1">
    <source>
        <dbReference type="EMBL" id="ORY89283.1"/>
    </source>
</evidence>
<dbReference type="OrthoDB" id="5399138at2759"/>
<name>A0A1Y2FYT2_9BASI</name>
<organism evidence="1 2">
    <name type="scientific">Leucosporidium creatinivorum</name>
    <dbReference type="NCBI Taxonomy" id="106004"/>
    <lineage>
        <taxon>Eukaryota</taxon>
        <taxon>Fungi</taxon>
        <taxon>Dikarya</taxon>
        <taxon>Basidiomycota</taxon>
        <taxon>Pucciniomycotina</taxon>
        <taxon>Microbotryomycetes</taxon>
        <taxon>Leucosporidiales</taxon>
        <taxon>Leucosporidium</taxon>
    </lineage>
</organism>
<proteinExistence type="predicted"/>
<gene>
    <name evidence="1" type="ORF">BCR35DRAFT_329221</name>
</gene>
<protein>
    <submittedName>
        <fullName evidence="1">Uncharacterized protein</fullName>
    </submittedName>
</protein>
<keyword evidence="2" id="KW-1185">Reference proteome</keyword>
<evidence type="ECO:0000313" key="2">
    <source>
        <dbReference type="Proteomes" id="UP000193467"/>
    </source>
</evidence>
<dbReference type="InParanoid" id="A0A1Y2FYT2"/>
<dbReference type="Proteomes" id="UP000193467">
    <property type="component" value="Unassembled WGS sequence"/>
</dbReference>